<protein>
    <submittedName>
        <fullName evidence="3">Peptidoglycan/LPS O-acetylase OafA/YrhL, contains acyltransferase and SGNH-hydrolase domains</fullName>
    </submittedName>
</protein>
<dbReference type="GO" id="GO:0016747">
    <property type="term" value="F:acyltransferase activity, transferring groups other than amino-acyl groups"/>
    <property type="evidence" value="ECO:0007669"/>
    <property type="project" value="InterPro"/>
</dbReference>
<dbReference type="EMBL" id="FYDG01000001">
    <property type="protein sequence ID" value="SNB52860.1"/>
    <property type="molecule type" value="Genomic_DNA"/>
</dbReference>
<feature type="transmembrane region" description="Helical" evidence="1">
    <location>
        <begin position="281"/>
        <end position="300"/>
    </location>
</feature>
<dbReference type="RefSeq" id="WP_088518810.1">
    <property type="nucleotide sequence ID" value="NZ_FYDG01000001.1"/>
</dbReference>
<dbReference type="AlphaFoldDB" id="A0A212Q0Q1"/>
<name>A0A212Q0Q1_RHOAC</name>
<sequence length="364" mass="40939">MSNPVKEVTRFENHNNAFGFIRLVLASLVIVAHTPELIDGDRSRELLTRIFGTLSFGTVAVDGFFVVSGYLIAGSYISNNGIINYLVRRIARIYPAFLMCCVFCLAIIAPLGGASIADIFSSLIINVKEAMMLRPPSVPNVFVGTAHPVLNGAMWTISYEFRCYILVIILGITKIINRPIFILISAILCMIAYKNQYMNEHALNFRFAGIFLIGVLFYTKRDIIVFKKSYLIISGFGLTLFMFSQYMAEPAFAIFGSYIIFSIASFGGSRAISQINNRDDISYGLYLYAWPVEKTILWYYPLINPLIAGTATFIVACAFGWISWHALEKRVMRLSMKWDAPKKLERKVSEVIRAVSIRVDPTRG</sequence>
<keyword evidence="1" id="KW-0472">Membrane</keyword>
<dbReference type="PANTHER" id="PTHR23028">
    <property type="entry name" value="ACETYLTRANSFERASE"/>
    <property type="match status" value="1"/>
</dbReference>
<dbReference type="OrthoDB" id="9767863at2"/>
<proteinExistence type="predicted"/>
<evidence type="ECO:0000313" key="3">
    <source>
        <dbReference type="EMBL" id="SNB52860.1"/>
    </source>
</evidence>
<feature type="transmembrane region" description="Helical" evidence="1">
    <location>
        <begin position="230"/>
        <end position="246"/>
    </location>
</feature>
<dbReference type="PANTHER" id="PTHR23028:SF53">
    <property type="entry name" value="ACYL_TRANSF_3 DOMAIN-CONTAINING PROTEIN"/>
    <property type="match status" value="1"/>
</dbReference>
<organism evidence="3 4">
    <name type="scientific">Rhodoblastus acidophilus</name>
    <name type="common">Rhodopseudomonas acidophila</name>
    <dbReference type="NCBI Taxonomy" id="1074"/>
    <lineage>
        <taxon>Bacteria</taxon>
        <taxon>Pseudomonadati</taxon>
        <taxon>Pseudomonadota</taxon>
        <taxon>Alphaproteobacteria</taxon>
        <taxon>Hyphomicrobiales</taxon>
        <taxon>Rhodoblastaceae</taxon>
        <taxon>Rhodoblastus</taxon>
    </lineage>
</organism>
<evidence type="ECO:0000259" key="2">
    <source>
        <dbReference type="Pfam" id="PF01757"/>
    </source>
</evidence>
<keyword evidence="4" id="KW-1185">Reference proteome</keyword>
<feature type="domain" description="Acyltransferase 3" evidence="2">
    <location>
        <begin position="18"/>
        <end position="324"/>
    </location>
</feature>
<accession>A0A212Q0Q1</accession>
<dbReference type="Proteomes" id="UP000198418">
    <property type="component" value="Unassembled WGS sequence"/>
</dbReference>
<feature type="transmembrane region" description="Helical" evidence="1">
    <location>
        <begin position="93"/>
        <end position="125"/>
    </location>
</feature>
<feature type="transmembrane region" description="Helical" evidence="1">
    <location>
        <begin position="50"/>
        <end position="73"/>
    </location>
</feature>
<dbReference type="InterPro" id="IPR050879">
    <property type="entry name" value="Acyltransferase_3"/>
</dbReference>
<dbReference type="GO" id="GO:0000271">
    <property type="term" value="P:polysaccharide biosynthetic process"/>
    <property type="evidence" value="ECO:0007669"/>
    <property type="project" value="TreeGrafter"/>
</dbReference>
<feature type="transmembrane region" description="Helical" evidence="1">
    <location>
        <begin position="306"/>
        <end position="327"/>
    </location>
</feature>
<evidence type="ECO:0000256" key="1">
    <source>
        <dbReference type="SAM" id="Phobius"/>
    </source>
</evidence>
<dbReference type="Pfam" id="PF01757">
    <property type="entry name" value="Acyl_transf_3"/>
    <property type="match status" value="1"/>
</dbReference>
<keyword evidence="3" id="KW-0378">Hydrolase</keyword>
<feature type="transmembrane region" description="Helical" evidence="1">
    <location>
        <begin position="164"/>
        <end position="193"/>
    </location>
</feature>
<keyword evidence="1" id="KW-0812">Transmembrane</keyword>
<keyword evidence="1" id="KW-1133">Transmembrane helix</keyword>
<keyword evidence="3" id="KW-0808">Transferase</keyword>
<feature type="transmembrane region" description="Helical" evidence="1">
    <location>
        <begin position="199"/>
        <end position="218"/>
    </location>
</feature>
<evidence type="ECO:0000313" key="4">
    <source>
        <dbReference type="Proteomes" id="UP000198418"/>
    </source>
</evidence>
<gene>
    <name evidence="3" type="ORF">SAMN06265338_101318</name>
</gene>
<reference evidence="4" key="1">
    <citation type="submission" date="2017-06" db="EMBL/GenBank/DDBJ databases">
        <authorList>
            <person name="Varghese N."/>
            <person name="Submissions S."/>
        </authorList>
    </citation>
    <scope>NUCLEOTIDE SEQUENCE [LARGE SCALE GENOMIC DNA]</scope>
    <source>
        <strain evidence="4">DSM 137</strain>
    </source>
</reference>
<dbReference type="GO" id="GO:0016020">
    <property type="term" value="C:membrane"/>
    <property type="evidence" value="ECO:0007669"/>
    <property type="project" value="TreeGrafter"/>
</dbReference>
<dbReference type="InterPro" id="IPR002656">
    <property type="entry name" value="Acyl_transf_3_dom"/>
</dbReference>
<keyword evidence="3" id="KW-0012">Acyltransferase</keyword>
<feature type="transmembrane region" description="Helical" evidence="1">
    <location>
        <begin position="20"/>
        <end position="38"/>
    </location>
</feature>
<dbReference type="GO" id="GO:0016787">
    <property type="term" value="F:hydrolase activity"/>
    <property type="evidence" value="ECO:0007669"/>
    <property type="project" value="UniProtKB-KW"/>
</dbReference>
<feature type="transmembrane region" description="Helical" evidence="1">
    <location>
        <begin position="252"/>
        <end position="269"/>
    </location>
</feature>